<dbReference type="Pfam" id="PF10244">
    <property type="entry name" value="MRP-L51"/>
    <property type="match status" value="1"/>
</dbReference>
<comment type="similarity">
    <text evidence="2">Belongs to the mitochondrion-specific ribosomal protein mL51 family.</text>
</comment>
<dbReference type="GO" id="GO:0006412">
    <property type="term" value="P:translation"/>
    <property type="evidence" value="ECO:0007669"/>
    <property type="project" value="TreeGrafter"/>
</dbReference>
<evidence type="ECO:0000256" key="2">
    <source>
        <dbReference type="ARBA" id="ARBA00010972"/>
    </source>
</evidence>
<dbReference type="Proteomes" id="UP000479000">
    <property type="component" value="Unassembled WGS sequence"/>
</dbReference>
<dbReference type="EMBL" id="CADCXU010032286">
    <property type="protein sequence ID" value="CAB0018191.1"/>
    <property type="molecule type" value="Genomic_DNA"/>
</dbReference>
<proteinExistence type="inferred from homology"/>
<dbReference type="OrthoDB" id="10059330at2759"/>
<evidence type="ECO:0000256" key="4">
    <source>
        <dbReference type="ARBA" id="ARBA00022980"/>
    </source>
</evidence>
<accession>A0A6H5HLM7</accession>
<dbReference type="InterPro" id="IPR019373">
    <property type="entry name" value="Ribosomal_mL51"/>
</dbReference>
<dbReference type="PANTHER" id="PTHR13409">
    <property type="entry name" value="MITOCHONDRIAL 39S RIBOSOMAL PROTEIN L51"/>
    <property type="match status" value="1"/>
</dbReference>
<organism evidence="9 10">
    <name type="scientific">Nesidiocoris tenuis</name>
    <dbReference type="NCBI Taxonomy" id="355587"/>
    <lineage>
        <taxon>Eukaryota</taxon>
        <taxon>Metazoa</taxon>
        <taxon>Ecdysozoa</taxon>
        <taxon>Arthropoda</taxon>
        <taxon>Hexapoda</taxon>
        <taxon>Insecta</taxon>
        <taxon>Pterygota</taxon>
        <taxon>Neoptera</taxon>
        <taxon>Paraneoptera</taxon>
        <taxon>Hemiptera</taxon>
        <taxon>Heteroptera</taxon>
        <taxon>Panheteroptera</taxon>
        <taxon>Cimicomorpha</taxon>
        <taxon>Miridae</taxon>
        <taxon>Dicyphina</taxon>
        <taxon>Nesidiocoris</taxon>
    </lineage>
</organism>
<evidence type="ECO:0000313" key="9">
    <source>
        <dbReference type="EMBL" id="CAB0018191.1"/>
    </source>
</evidence>
<keyword evidence="4" id="KW-0689">Ribosomal protein</keyword>
<reference evidence="9 10" key="1">
    <citation type="submission" date="2020-02" db="EMBL/GenBank/DDBJ databases">
        <authorList>
            <person name="Ferguson B K."/>
        </authorList>
    </citation>
    <scope>NUCLEOTIDE SEQUENCE [LARGE SCALE GENOMIC DNA]</scope>
</reference>
<name>A0A6H5HLM7_9HEMI</name>
<evidence type="ECO:0000313" key="10">
    <source>
        <dbReference type="Proteomes" id="UP000479000"/>
    </source>
</evidence>
<dbReference type="PANTHER" id="PTHR13409:SF0">
    <property type="entry name" value="LARGE RIBOSOMAL SUBUNIT PROTEIN ML51"/>
    <property type="match status" value="1"/>
</dbReference>
<protein>
    <recommendedName>
        <fullName evidence="7">Large ribosomal subunit protein mL51</fullName>
    </recommendedName>
    <alternativeName>
        <fullName evidence="8">39S ribosomal protein L51, mitochondrial</fullName>
    </alternativeName>
</protein>
<sequence>MFRTFVRSFHLQSYLGRYHSERKPYVRGFGYREQLLLSGPLPHAEGAKLPMPVYCPRNAWTEKKALFGQNDYIDILGDDAIHPVKVLYGVPSWLRGFKGNEYRVLLRKRKIWGSGIFPIARPTKWDDLHKRIRYLYKKLNRKTRTYLDPKA</sequence>
<comment type="subcellular location">
    <subcellularLocation>
        <location evidence="1">Mitochondrion</location>
    </subcellularLocation>
</comment>
<evidence type="ECO:0000256" key="8">
    <source>
        <dbReference type="ARBA" id="ARBA00035419"/>
    </source>
</evidence>
<dbReference type="GO" id="GO:0003735">
    <property type="term" value="F:structural constituent of ribosome"/>
    <property type="evidence" value="ECO:0007669"/>
    <property type="project" value="InterPro"/>
</dbReference>
<evidence type="ECO:0000256" key="3">
    <source>
        <dbReference type="ARBA" id="ARBA00022946"/>
    </source>
</evidence>
<evidence type="ECO:0000256" key="1">
    <source>
        <dbReference type="ARBA" id="ARBA00004173"/>
    </source>
</evidence>
<keyword evidence="10" id="KW-1185">Reference proteome</keyword>
<dbReference type="GO" id="GO:0005762">
    <property type="term" value="C:mitochondrial large ribosomal subunit"/>
    <property type="evidence" value="ECO:0007669"/>
    <property type="project" value="TreeGrafter"/>
</dbReference>
<evidence type="ECO:0000256" key="7">
    <source>
        <dbReference type="ARBA" id="ARBA00035182"/>
    </source>
</evidence>
<keyword evidence="5" id="KW-0496">Mitochondrion</keyword>
<keyword evidence="6" id="KW-0687">Ribonucleoprotein</keyword>
<dbReference type="AlphaFoldDB" id="A0A6H5HLM7"/>
<evidence type="ECO:0000256" key="5">
    <source>
        <dbReference type="ARBA" id="ARBA00023128"/>
    </source>
</evidence>
<keyword evidence="3" id="KW-0809">Transit peptide</keyword>
<gene>
    <name evidence="9" type="ORF">NTEN_LOCUS22100</name>
</gene>
<evidence type="ECO:0000256" key="6">
    <source>
        <dbReference type="ARBA" id="ARBA00023274"/>
    </source>
</evidence>